<dbReference type="GO" id="GO:0009098">
    <property type="term" value="P:L-leucine biosynthetic process"/>
    <property type="evidence" value="ECO:0007669"/>
    <property type="project" value="UniProtKB-UniPathway"/>
</dbReference>
<evidence type="ECO:0000256" key="3">
    <source>
        <dbReference type="ARBA" id="ARBA00004824"/>
    </source>
</evidence>
<comment type="function">
    <text evidence="2">Acts on leucine, isoleucine and valine.</text>
</comment>
<dbReference type="CDD" id="cd01557">
    <property type="entry name" value="BCAT_beta_family"/>
    <property type="match status" value="1"/>
</dbReference>
<protein>
    <recommendedName>
        <fullName evidence="7">branched-chain-amino-acid transaminase</fullName>
        <ecNumber evidence="7">2.6.1.42</ecNumber>
    </recommendedName>
</protein>
<dbReference type="AlphaFoldDB" id="A0A5C0VL21"/>
<evidence type="ECO:0000256" key="5">
    <source>
        <dbReference type="ARBA" id="ARBA00005072"/>
    </source>
</evidence>
<dbReference type="UniPathway" id="UPA00049">
    <property type="reaction ID" value="UER00062"/>
</dbReference>
<dbReference type="NCBIfam" id="NF009897">
    <property type="entry name" value="PRK13357.1"/>
    <property type="match status" value="1"/>
</dbReference>
<dbReference type="InterPro" id="IPR036038">
    <property type="entry name" value="Aminotransferase-like"/>
</dbReference>
<comment type="pathway">
    <text evidence="4">Amino-acid biosynthesis; L-valine biosynthesis; L-valine from pyruvate: step 4/4.</text>
</comment>
<dbReference type="Proteomes" id="UP000323653">
    <property type="component" value="Chromosome"/>
</dbReference>
<dbReference type="GO" id="GO:0009099">
    <property type="term" value="P:L-valine biosynthetic process"/>
    <property type="evidence" value="ECO:0007669"/>
    <property type="project" value="UniProtKB-UniPathway"/>
</dbReference>
<dbReference type="InterPro" id="IPR033939">
    <property type="entry name" value="BCAT_family"/>
</dbReference>
<dbReference type="GO" id="GO:0052655">
    <property type="term" value="F:L-valine-2-oxoglutarate transaminase activity"/>
    <property type="evidence" value="ECO:0007669"/>
    <property type="project" value="RHEA"/>
</dbReference>
<evidence type="ECO:0000256" key="14">
    <source>
        <dbReference type="PIRSR" id="PIRSR006468-1"/>
    </source>
</evidence>
<keyword evidence="9 15" id="KW-0808">Transferase</keyword>
<evidence type="ECO:0000256" key="9">
    <source>
        <dbReference type="ARBA" id="ARBA00022679"/>
    </source>
</evidence>
<evidence type="ECO:0000256" key="10">
    <source>
        <dbReference type="ARBA" id="ARBA00022898"/>
    </source>
</evidence>
<dbReference type="UniPathway" id="UPA00048">
    <property type="reaction ID" value="UER00073"/>
</dbReference>
<dbReference type="SUPFAM" id="SSF56752">
    <property type="entry name" value="D-aminoacid aminotransferase-like PLP-dependent enzymes"/>
    <property type="match status" value="1"/>
</dbReference>
<dbReference type="NCBIfam" id="TIGR01123">
    <property type="entry name" value="ilvE_II"/>
    <property type="match status" value="1"/>
</dbReference>
<dbReference type="PANTHER" id="PTHR42825:SF7">
    <property type="entry name" value="BRANCHED-CHAIN-AMINO-ACID AMINOTRANSFERASE"/>
    <property type="match status" value="1"/>
</dbReference>
<dbReference type="InterPro" id="IPR043132">
    <property type="entry name" value="BCAT-like_C"/>
</dbReference>
<dbReference type="InterPro" id="IPR001544">
    <property type="entry name" value="Aminotrans_IV"/>
</dbReference>
<dbReference type="GO" id="GO:0009097">
    <property type="term" value="P:isoleucine biosynthetic process"/>
    <property type="evidence" value="ECO:0007669"/>
    <property type="project" value="UniProtKB-UniPathway"/>
</dbReference>
<comment type="catalytic activity">
    <reaction evidence="11">
        <text>L-valine + 2-oxoglutarate = 3-methyl-2-oxobutanoate + L-glutamate</text>
        <dbReference type="Rhea" id="RHEA:24813"/>
        <dbReference type="ChEBI" id="CHEBI:11851"/>
        <dbReference type="ChEBI" id="CHEBI:16810"/>
        <dbReference type="ChEBI" id="CHEBI:29985"/>
        <dbReference type="ChEBI" id="CHEBI:57762"/>
        <dbReference type="EC" id="2.6.1.42"/>
    </reaction>
</comment>
<gene>
    <name evidence="15" type="ORF">FYC62_15220</name>
</gene>
<comment type="catalytic activity">
    <reaction evidence="12">
        <text>L-isoleucine + 2-oxoglutarate = (S)-3-methyl-2-oxopentanoate + L-glutamate</text>
        <dbReference type="Rhea" id="RHEA:24801"/>
        <dbReference type="ChEBI" id="CHEBI:16810"/>
        <dbReference type="ChEBI" id="CHEBI:29985"/>
        <dbReference type="ChEBI" id="CHEBI:35146"/>
        <dbReference type="ChEBI" id="CHEBI:58045"/>
        <dbReference type="EC" id="2.6.1.42"/>
    </reaction>
</comment>
<name>A0A5C0VL21_9SPHI</name>
<evidence type="ECO:0000256" key="12">
    <source>
        <dbReference type="ARBA" id="ARBA00048798"/>
    </source>
</evidence>
<comment type="similarity">
    <text evidence="6">Belongs to the class-IV pyridoxal-phosphate-dependent aminotransferase family.</text>
</comment>
<dbReference type="GO" id="GO:0052654">
    <property type="term" value="F:L-leucine-2-oxoglutarate transaminase activity"/>
    <property type="evidence" value="ECO:0007669"/>
    <property type="project" value="RHEA"/>
</dbReference>
<dbReference type="EMBL" id="CP043329">
    <property type="protein sequence ID" value="QEK52867.1"/>
    <property type="molecule type" value="Genomic_DNA"/>
</dbReference>
<evidence type="ECO:0000313" key="16">
    <source>
        <dbReference type="Proteomes" id="UP000323653"/>
    </source>
</evidence>
<comment type="cofactor">
    <cofactor evidence="1">
        <name>pyridoxal 5'-phosphate</name>
        <dbReference type="ChEBI" id="CHEBI:597326"/>
    </cofactor>
</comment>
<evidence type="ECO:0000256" key="11">
    <source>
        <dbReference type="ARBA" id="ARBA00048212"/>
    </source>
</evidence>
<evidence type="ECO:0000256" key="13">
    <source>
        <dbReference type="ARBA" id="ARBA00049229"/>
    </source>
</evidence>
<dbReference type="RefSeq" id="WP_149075552.1">
    <property type="nucleotide sequence ID" value="NZ_CP043329.1"/>
</dbReference>
<dbReference type="KEGG" id="pej:FYC62_15220"/>
<comment type="pathway">
    <text evidence="5">Amino-acid biosynthesis; L-leucine biosynthesis; L-leucine from 3-methyl-2-oxobutanoate: step 4/4.</text>
</comment>
<keyword evidence="8 15" id="KW-0032">Aminotransferase</keyword>
<comment type="catalytic activity">
    <reaction evidence="13">
        <text>L-leucine + 2-oxoglutarate = 4-methyl-2-oxopentanoate + L-glutamate</text>
        <dbReference type="Rhea" id="RHEA:18321"/>
        <dbReference type="ChEBI" id="CHEBI:16810"/>
        <dbReference type="ChEBI" id="CHEBI:17865"/>
        <dbReference type="ChEBI" id="CHEBI:29985"/>
        <dbReference type="ChEBI" id="CHEBI:57427"/>
        <dbReference type="EC" id="2.6.1.42"/>
    </reaction>
</comment>
<evidence type="ECO:0000256" key="8">
    <source>
        <dbReference type="ARBA" id="ARBA00022576"/>
    </source>
</evidence>
<dbReference type="UniPathway" id="UPA00047">
    <property type="reaction ID" value="UER00058"/>
</dbReference>
<proteinExistence type="inferred from homology"/>
<dbReference type="GO" id="GO:0052656">
    <property type="term" value="F:L-isoleucine-2-oxoglutarate transaminase activity"/>
    <property type="evidence" value="ECO:0007669"/>
    <property type="project" value="RHEA"/>
</dbReference>
<sequence length="354" mass="39439">MLETLDIKITKVKASRLPQVDFDNLPFGRVFTDHMLVADYVDGQWQNFEIVPYGDISVSPAISSLHYGQSFFEGLKAYKHADGKVSVFRPDKNAVRFNKSAERMCMPTLPEEVFVKSIAALVDVERDWIPTREGYSLYIRPYMFATDRFLGVTPSETYKFMILTCPVGAYFSKNLNVKVETEFSRACEGGYGYAKAAGNYGGSMYPAKKALEQGYDQLIWTDAKNHEFIEEMGAANIAFVINNKVVTPSTRDSILNGVTRDSVLTLAKDFGYEVEERRVSVTEVLEAIQNGTCSDAFGAGTAATIAQIASITHEGKVYELPNPSASVFANKMRSTLDDLKCGRIEDARGWNYIV</sequence>
<dbReference type="PANTHER" id="PTHR42825">
    <property type="entry name" value="AMINO ACID AMINOTRANSFERASE"/>
    <property type="match status" value="1"/>
</dbReference>
<evidence type="ECO:0000256" key="4">
    <source>
        <dbReference type="ARBA" id="ARBA00004931"/>
    </source>
</evidence>
<comment type="pathway">
    <text evidence="3">Amino-acid biosynthesis; L-isoleucine biosynthesis; L-isoleucine from 2-oxobutanoate: step 4/4.</text>
</comment>
<accession>A0A5C0VL21</accession>
<evidence type="ECO:0000256" key="1">
    <source>
        <dbReference type="ARBA" id="ARBA00001933"/>
    </source>
</evidence>
<evidence type="ECO:0000313" key="15">
    <source>
        <dbReference type="EMBL" id="QEK52867.1"/>
    </source>
</evidence>
<dbReference type="Gene3D" id="3.30.470.10">
    <property type="match status" value="1"/>
</dbReference>
<keyword evidence="10" id="KW-0663">Pyridoxal phosphate</keyword>
<reference evidence="15 16" key="1">
    <citation type="submission" date="2019-08" db="EMBL/GenBank/DDBJ databases">
        <title>Pedobacter sp. nov., isolated from Han river, South Korea.</title>
        <authorList>
            <person name="Lee D.-H."/>
            <person name="Kim Y.-S."/>
            <person name="Hwang E.-M."/>
            <person name="Le Tran T.C."/>
            <person name="Cha C.-J."/>
        </authorList>
    </citation>
    <scope>NUCLEOTIDE SEQUENCE [LARGE SCALE GENOMIC DNA]</scope>
    <source>
        <strain evidence="15 16">CJ43</strain>
    </source>
</reference>
<feature type="modified residue" description="N6-(pyridoxal phosphate)lysine" evidence="14">
    <location>
        <position position="195"/>
    </location>
</feature>
<dbReference type="Gene3D" id="3.20.10.10">
    <property type="entry name" value="D-amino Acid Aminotransferase, subunit A, domain 2"/>
    <property type="match status" value="1"/>
</dbReference>
<organism evidence="15 16">
    <name type="scientific">Pedobacter aquae</name>
    <dbReference type="NCBI Taxonomy" id="2605747"/>
    <lineage>
        <taxon>Bacteria</taxon>
        <taxon>Pseudomonadati</taxon>
        <taxon>Bacteroidota</taxon>
        <taxon>Sphingobacteriia</taxon>
        <taxon>Sphingobacteriales</taxon>
        <taxon>Sphingobacteriaceae</taxon>
        <taxon>Pedobacter</taxon>
    </lineage>
</organism>
<dbReference type="InterPro" id="IPR043131">
    <property type="entry name" value="BCAT-like_N"/>
</dbReference>
<dbReference type="PIRSF" id="PIRSF006468">
    <property type="entry name" value="BCAT1"/>
    <property type="match status" value="1"/>
</dbReference>
<evidence type="ECO:0000256" key="6">
    <source>
        <dbReference type="ARBA" id="ARBA00009320"/>
    </source>
</evidence>
<evidence type="ECO:0000256" key="2">
    <source>
        <dbReference type="ARBA" id="ARBA00003109"/>
    </source>
</evidence>
<dbReference type="InterPro" id="IPR005786">
    <property type="entry name" value="B_amino_transII"/>
</dbReference>
<dbReference type="Pfam" id="PF01063">
    <property type="entry name" value="Aminotran_4"/>
    <property type="match status" value="1"/>
</dbReference>
<evidence type="ECO:0000256" key="7">
    <source>
        <dbReference type="ARBA" id="ARBA00013053"/>
    </source>
</evidence>
<keyword evidence="16" id="KW-1185">Reference proteome</keyword>
<dbReference type="EC" id="2.6.1.42" evidence="7"/>